<sequence>MAGNSGPASWPLRLPYAVLIEPTHRSPLPPAVRERWSQSRKENSAEASPKARRESLISEPTGSERQVLLPSTDNTNTSRMSADEDSEAKAQHRRLQERLDLADAKRRSQLDERRTKAAAFLAKTQEAAARLQTRTAAVAERSRAALADAQARREAAAEQQRARLAGEADKKELARCRAAAAAEAQVHALEERVDARLGQAHATRDAAAAAAAASAAARAERAAALRAAAAADGDAAARGAALDARLERAAGARREGRAAVLGSLPQREQFLARRAGEVACLRRRHSARRLQHAWRAFAGQRRTTAALAAGFAASGVPALAGVALPQVASLPTPPIAVMGLRLGSCGNSAPPALAVHDAFERFAAALQAPRTLRAAQALLRRLQLQALARGRGDALPAPRPAAGTRDPEGGIASGGAPDVGPGSDVAGLLARLFPRAPAAATERYPPRVFLSAYMLLAHPKVVFSRRGEREAALAAAAADMLTAFHTLLAVAGWAGERLGGDRRGALCEWDRAWVAFLEHFVAWKCADAASLEAELVRAATEMESSMLAKLGPSLSPRPRSPADLQAVVEQLPAGEAEALWADAAGDTDVMAESAEIPEGTPPAAAAALLDGVVPRGVPPGGPAAQLHEALDEGRLREALLSAEDGGCAHLLATLETAGRLLRELGAPAREAAAAAAAGALRQRVGGALAAGDAVGAAAGAARALQMLAAQLRLLRVDTANWQLRQLAAGLAGGAGLQHARASFLTEYALVEGAAPEAAVAALPHARAWLAAASGRLPALALALAPAAQRAAAGQGPHAASGAPTVLRAGRGLSAAAASTAAAAAAAAAAPQPAATLTAPVSPGSWRGVVRLGLVELVASEAPVDAGVAGSGEGLRGRAGSLSETLRRDARRLAAAQHDFQRLLVTAACLLVVRQARTGAAQPQPALAVDEVRRRLAAVLGDPAMRLPDVAAELARQAHSDAGAAEEAAMQDMLQRVLARSSEAFAALSGGITTALRLALLAGPDSMTLTQDPAAAGADDVTAALRAALARCGAGELGSEVMELARGLAAVAAVGEAVHGDIYRALLADLL</sequence>
<dbReference type="AlphaFoldDB" id="A0AAW1S8V2"/>
<dbReference type="PANTHER" id="PTHR12832">
    <property type="entry name" value="TESTIS-SPECIFIC PROTEIN PBS13 T-COMPLEX 11"/>
    <property type="match status" value="1"/>
</dbReference>
<feature type="region of interest" description="Disordered" evidence="2">
    <location>
        <begin position="392"/>
        <end position="419"/>
    </location>
</feature>
<organism evidence="3 4">
    <name type="scientific">Elliptochloris bilobata</name>
    <dbReference type="NCBI Taxonomy" id="381761"/>
    <lineage>
        <taxon>Eukaryota</taxon>
        <taxon>Viridiplantae</taxon>
        <taxon>Chlorophyta</taxon>
        <taxon>core chlorophytes</taxon>
        <taxon>Trebouxiophyceae</taxon>
        <taxon>Trebouxiophyceae incertae sedis</taxon>
        <taxon>Elliptochloris clade</taxon>
        <taxon>Elliptochloris</taxon>
    </lineage>
</organism>
<feature type="compositionally biased region" description="Polar residues" evidence="2">
    <location>
        <begin position="58"/>
        <end position="80"/>
    </location>
</feature>
<accession>A0AAW1S8V2</accession>
<comment type="caution">
    <text evidence="3">The sequence shown here is derived from an EMBL/GenBank/DDBJ whole genome shotgun (WGS) entry which is preliminary data.</text>
</comment>
<dbReference type="GO" id="GO:0007165">
    <property type="term" value="P:signal transduction"/>
    <property type="evidence" value="ECO:0007669"/>
    <property type="project" value="TreeGrafter"/>
</dbReference>
<feature type="compositionally biased region" description="Basic and acidic residues" evidence="2">
    <location>
        <begin position="32"/>
        <end position="56"/>
    </location>
</feature>
<gene>
    <name evidence="3" type="ORF">WJX81_002286</name>
</gene>
<evidence type="ECO:0000313" key="3">
    <source>
        <dbReference type="EMBL" id="KAK9841976.1"/>
    </source>
</evidence>
<comment type="similarity">
    <text evidence="1">Belongs to the TCP11 family.</text>
</comment>
<dbReference type="Pfam" id="PF05794">
    <property type="entry name" value="Tcp11"/>
    <property type="match status" value="1"/>
</dbReference>
<dbReference type="PANTHER" id="PTHR12832:SF11">
    <property type="entry name" value="LD23868P"/>
    <property type="match status" value="1"/>
</dbReference>
<proteinExistence type="inferred from homology"/>
<evidence type="ECO:0000313" key="4">
    <source>
        <dbReference type="Proteomes" id="UP001445335"/>
    </source>
</evidence>
<evidence type="ECO:0000256" key="2">
    <source>
        <dbReference type="SAM" id="MobiDB-lite"/>
    </source>
</evidence>
<dbReference type="EMBL" id="JALJOU010000009">
    <property type="protein sequence ID" value="KAK9841976.1"/>
    <property type="molecule type" value="Genomic_DNA"/>
</dbReference>
<evidence type="ECO:0000256" key="1">
    <source>
        <dbReference type="ARBA" id="ARBA00010954"/>
    </source>
</evidence>
<feature type="region of interest" description="Disordered" evidence="2">
    <location>
        <begin position="23"/>
        <end position="112"/>
    </location>
</feature>
<dbReference type="InterPro" id="IPR008862">
    <property type="entry name" value="Tcp11"/>
</dbReference>
<keyword evidence="4" id="KW-1185">Reference proteome</keyword>
<feature type="compositionally biased region" description="Basic and acidic residues" evidence="2">
    <location>
        <begin position="87"/>
        <end position="112"/>
    </location>
</feature>
<dbReference type="Proteomes" id="UP001445335">
    <property type="component" value="Unassembled WGS sequence"/>
</dbReference>
<protein>
    <submittedName>
        <fullName evidence="3">Uncharacterized protein</fullName>
    </submittedName>
</protein>
<reference evidence="3 4" key="1">
    <citation type="journal article" date="2024" name="Nat. Commun.">
        <title>Phylogenomics reveals the evolutionary origins of lichenization in chlorophyte algae.</title>
        <authorList>
            <person name="Puginier C."/>
            <person name="Libourel C."/>
            <person name="Otte J."/>
            <person name="Skaloud P."/>
            <person name="Haon M."/>
            <person name="Grisel S."/>
            <person name="Petersen M."/>
            <person name="Berrin J.G."/>
            <person name="Delaux P.M."/>
            <person name="Dal Grande F."/>
            <person name="Keller J."/>
        </authorList>
    </citation>
    <scope>NUCLEOTIDE SEQUENCE [LARGE SCALE GENOMIC DNA]</scope>
    <source>
        <strain evidence="3 4">SAG 245.80</strain>
    </source>
</reference>
<name>A0AAW1S8V2_9CHLO</name>